<protein>
    <submittedName>
        <fullName evidence="2">Uncharacterized protein</fullName>
    </submittedName>
</protein>
<feature type="transmembrane region" description="Helical" evidence="1">
    <location>
        <begin position="5"/>
        <end position="21"/>
    </location>
</feature>
<proteinExistence type="predicted"/>
<gene>
    <name evidence="2" type="ORF">BJ508DRAFT_86941</name>
</gene>
<dbReference type="EMBL" id="ML119670">
    <property type="protein sequence ID" value="RPA82646.1"/>
    <property type="molecule type" value="Genomic_DNA"/>
</dbReference>
<keyword evidence="1" id="KW-0812">Transmembrane</keyword>
<feature type="transmembrane region" description="Helical" evidence="1">
    <location>
        <begin position="27"/>
        <end position="51"/>
    </location>
</feature>
<keyword evidence="1" id="KW-1133">Transmembrane helix</keyword>
<keyword evidence="1" id="KW-0472">Membrane</keyword>
<keyword evidence="3" id="KW-1185">Reference proteome</keyword>
<evidence type="ECO:0000256" key="1">
    <source>
        <dbReference type="SAM" id="Phobius"/>
    </source>
</evidence>
<name>A0A3N4IB28_ASCIM</name>
<dbReference type="AlphaFoldDB" id="A0A3N4IB28"/>
<reference evidence="2 3" key="1">
    <citation type="journal article" date="2018" name="Nat. Ecol. Evol.">
        <title>Pezizomycetes genomes reveal the molecular basis of ectomycorrhizal truffle lifestyle.</title>
        <authorList>
            <person name="Murat C."/>
            <person name="Payen T."/>
            <person name="Noel B."/>
            <person name="Kuo A."/>
            <person name="Morin E."/>
            <person name="Chen J."/>
            <person name="Kohler A."/>
            <person name="Krizsan K."/>
            <person name="Balestrini R."/>
            <person name="Da Silva C."/>
            <person name="Montanini B."/>
            <person name="Hainaut M."/>
            <person name="Levati E."/>
            <person name="Barry K.W."/>
            <person name="Belfiori B."/>
            <person name="Cichocki N."/>
            <person name="Clum A."/>
            <person name="Dockter R.B."/>
            <person name="Fauchery L."/>
            <person name="Guy J."/>
            <person name="Iotti M."/>
            <person name="Le Tacon F."/>
            <person name="Lindquist E.A."/>
            <person name="Lipzen A."/>
            <person name="Malagnac F."/>
            <person name="Mello A."/>
            <person name="Molinier V."/>
            <person name="Miyauchi S."/>
            <person name="Poulain J."/>
            <person name="Riccioni C."/>
            <person name="Rubini A."/>
            <person name="Sitrit Y."/>
            <person name="Splivallo R."/>
            <person name="Traeger S."/>
            <person name="Wang M."/>
            <person name="Zifcakova L."/>
            <person name="Wipf D."/>
            <person name="Zambonelli A."/>
            <person name="Paolocci F."/>
            <person name="Nowrousian M."/>
            <person name="Ottonello S."/>
            <person name="Baldrian P."/>
            <person name="Spatafora J.W."/>
            <person name="Henrissat B."/>
            <person name="Nagy L.G."/>
            <person name="Aury J.M."/>
            <person name="Wincker P."/>
            <person name="Grigoriev I.V."/>
            <person name="Bonfante P."/>
            <person name="Martin F.M."/>
        </authorList>
    </citation>
    <scope>NUCLEOTIDE SEQUENCE [LARGE SCALE GENOMIC DNA]</scope>
    <source>
        <strain evidence="2 3">RN42</strain>
    </source>
</reference>
<organism evidence="2 3">
    <name type="scientific">Ascobolus immersus RN42</name>
    <dbReference type="NCBI Taxonomy" id="1160509"/>
    <lineage>
        <taxon>Eukaryota</taxon>
        <taxon>Fungi</taxon>
        <taxon>Dikarya</taxon>
        <taxon>Ascomycota</taxon>
        <taxon>Pezizomycotina</taxon>
        <taxon>Pezizomycetes</taxon>
        <taxon>Pezizales</taxon>
        <taxon>Ascobolaceae</taxon>
        <taxon>Ascobolus</taxon>
    </lineage>
</organism>
<dbReference type="Proteomes" id="UP000275078">
    <property type="component" value="Unassembled WGS sequence"/>
</dbReference>
<evidence type="ECO:0000313" key="2">
    <source>
        <dbReference type="EMBL" id="RPA82646.1"/>
    </source>
</evidence>
<accession>A0A3N4IB28</accession>
<sequence>MIQELILAVFFPCVPIFLVFIRDFFCFYLPALAFCCFAFILHRFLCFLMTVTKLRLS</sequence>
<evidence type="ECO:0000313" key="3">
    <source>
        <dbReference type="Proteomes" id="UP000275078"/>
    </source>
</evidence>